<dbReference type="InterPro" id="IPR007627">
    <property type="entry name" value="RNA_pol_sigma70_r2"/>
</dbReference>
<evidence type="ECO:0000256" key="1">
    <source>
        <dbReference type="ARBA" id="ARBA00010641"/>
    </source>
</evidence>
<dbReference type="Pfam" id="PF08281">
    <property type="entry name" value="Sigma70_r4_2"/>
    <property type="match status" value="1"/>
</dbReference>
<dbReference type="PANTHER" id="PTHR43133:SF60">
    <property type="entry name" value="RNA POLYMERASE SIGMA FACTOR SIGV"/>
    <property type="match status" value="1"/>
</dbReference>
<feature type="non-terminal residue" evidence="7">
    <location>
        <position position="188"/>
    </location>
</feature>
<evidence type="ECO:0000259" key="6">
    <source>
        <dbReference type="Pfam" id="PF08281"/>
    </source>
</evidence>
<evidence type="ECO:0000256" key="2">
    <source>
        <dbReference type="ARBA" id="ARBA00023015"/>
    </source>
</evidence>
<protein>
    <submittedName>
        <fullName evidence="7">RNA polymerase sigma factor RpoE</fullName>
    </submittedName>
</protein>
<organism evidence="7">
    <name type="scientific">uncultured bacterium</name>
    <name type="common">gcode 4</name>
    <dbReference type="NCBI Taxonomy" id="1234023"/>
    <lineage>
        <taxon>Bacteria</taxon>
        <taxon>environmental samples</taxon>
    </lineage>
</organism>
<keyword evidence="2" id="KW-0805">Transcription regulation</keyword>
<dbReference type="Gene3D" id="1.10.10.10">
    <property type="entry name" value="Winged helix-like DNA-binding domain superfamily/Winged helix DNA-binding domain"/>
    <property type="match status" value="1"/>
</dbReference>
<dbReference type="GO" id="GO:0016987">
    <property type="term" value="F:sigma factor activity"/>
    <property type="evidence" value="ECO:0007669"/>
    <property type="project" value="UniProtKB-KW"/>
</dbReference>
<evidence type="ECO:0000256" key="3">
    <source>
        <dbReference type="ARBA" id="ARBA00023082"/>
    </source>
</evidence>
<sequence>MMELSDKDLIERCLAGNSDCFRHLVLRYEKPLFAYLMRRLKDRQLATDAAQESLIRAYLGLSNLIKPEAFHSWLIGIGARVALEFYRAHKRQLGISGEIEEISTEKAQKFEEYQLDEMIAELPENQRQMILLRYYECYSCQQIAETLNVPVGTVTKTISRAYDSLRQKLQAEGFVFLEAQSWTAMNAK</sequence>
<proteinExistence type="inferred from homology"/>
<dbReference type="InterPro" id="IPR013249">
    <property type="entry name" value="RNA_pol_sigma70_r4_t2"/>
</dbReference>
<dbReference type="InterPro" id="IPR039425">
    <property type="entry name" value="RNA_pol_sigma-70-like"/>
</dbReference>
<dbReference type="Pfam" id="PF04542">
    <property type="entry name" value="Sigma70_r2"/>
    <property type="match status" value="1"/>
</dbReference>
<dbReference type="SUPFAM" id="SSF88659">
    <property type="entry name" value="Sigma3 and sigma4 domains of RNA polymerase sigma factors"/>
    <property type="match status" value="1"/>
</dbReference>
<dbReference type="GO" id="GO:0003677">
    <property type="term" value="F:DNA binding"/>
    <property type="evidence" value="ECO:0007669"/>
    <property type="project" value="InterPro"/>
</dbReference>
<evidence type="ECO:0000256" key="4">
    <source>
        <dbReference type="ARBA" id="ARBA00023163"/>
    </source>
</evidence>
<dbReference type="PANTHER" id="PTHR43133">
    <property type="entry name" value="RNA POLYMERASE ECF-TYPE SIGMA FACTO"/>
    <property type="match status" value="1"/>
</dbReference>
<reference evidence="7" key="1">
    <citation type="journal article" date="2012" name="Science">
        <title>Fermentation, hydrogen, and sulfur metabolism in multiple uncultivated bacterial phyla.</title>
        <authorList>
            <person name="Wrighton K.C."/>
            <person name="Thomas B.C."/>
            <person name="Sharon I."/>
            <person name="Miller C.S."/>
            <person name="Castelle C.J."/>
            <person name="VerBerkmoes N.C."/>
            <person name="Wilkins M.J."/>
            <person name="Hettich R.L."/>
            <person name="Lipton M.S."/>
            <person name="Williams K.H."/>
            <person name="Long P.E."/>
            <person name="Banfield J.F."/>
        </authorList>
    </citation>
    <scope>NUCLEOTIDE SEQUENCE [LARGE SCALE GENOMIC DNA]</scope>
</reference>
<dbReference type="InterPro" id="IPR014284">
    <property type="entry name" value="RNA_pol_sigma-70_dom"/>
</dbReference>
<keyword evidence="3" id="KW-0731">Sigma factor</keyword>
<dbReference type="EMBL" id="AMFJ01000229">
    <property type="protein sequence ID" value="EKE29101.1"/>
    <property type="molecule type" value="Genomic_DNA"/>
</dbReference>
<accession>K2FDB7</accession>
<evidence type="ECO:0000259" key="5">
    <source>
        <dbReference type="Pfam" id="PF04542"/>
    </source>
</evidence>
<dbReference type="InterPro" id="IPR036388">
    <property type="entry name" value="WH-like_DNA-bd_sf"/>
</dbReference>
<feature type="domain" description="RNA polymerase sigma-70 region 2" evidence="5">
    <location>
        <begin position="24"/>
        <end position="91"/>
    </location>
</feature>
<feature type="domain" description="RNA polymerase sigma factor 70 region 4 type 2" evidence="6">
    <location>
        <begin position="114"/>
        <end position="162"/>
    </location>
</feature>
<dbReference type="CDD" id="cd06171">
    <property type="entry name" value="Sigma70_r4"/>
    <property type="match status" value="1"/>
</dbReference>
<dbReference type="NCBIfam" id="TIGR02937">
    <property type="entry name" value="sigma70-ECF"/>
    <property type="match status" value="1"/>
</dbReference>
<dbReference type="Gene3D" id="1.10.1740.10">
    <property type="match status" value="1"/>
</dbReference>
<comment type="caution">
    <text evidence="7">The sequence shown here is derived from an EMBL/GenBank/DDBJ whole genome shotgun (WGS) entry which is preliminary data.</text>
</comment>
<dbReference type="InterPro" id="IPR013325">
    <property type="entry name" value="RNA_pol_sigma_r2"/>
</dbReference>
<gene>
    <name evidence="7" type="ORF">ACD_2C00229G0001</name>
</gene>
<dbReference type="AlphaFoldDB" id="K2FDB7"/>
<comment type="similarity">
    <text evidence="1">Belongs to the sigma-70 factor family. ECF subfamily.</text>
</comment>
<dbReference type="GO" id="GO:0006352">
    <property type="term" value="P:DNA-templated transcription initiation"/>
    <property type="evidence" value="ECO:0007669"/>
    <property type="project" value="InterPro"/>
</dbReference>
<dbReference type="InterPro" id="IPR013324">
    <property type="entry name" value="RNA_pol_sigma_r3/r4-like"/>
</dbReference>
<name>K2FDB7_9BACT</name>
<dbReference type="SUPFAM" id="SSF88946">
    <property type="entry name" value="Sigma2 domain of RNA polymerase sigma factors"/>
    <property type="match status" value="1"/>
</dbReference>
<evidence type="ECO:0000313" key="7">
    <source>
        <dbReference type="EMBL" id="EKE29101.1"/>
    </source>
</evidence>
<keyword evidence="4" id="KW-0804">Transcription</keyword>